<feature type="region of interest" description="Disordered" evidence="1">
    <location>
        <begin position="151"/>
        <end position="214"/>
    </location>
</feature>
<feature type="chain" id="PRO_5014367647" evidence="2">
    <location>
        <begin position="32"/>
        <end position="277"/>
    </location>
</feature>
<feature type="region of interest" description="Disordered" evidence="1">
    <location>
        <begin position="80"/>
        <end position="103"/>
    </location>
</feature>
<feature type="compositionally biased region" description="Low complexity" evidence="1">
    <location>
        <begin position="244"/>
        <end position="253"/>
    </location>
</feature>
<evidence type="ECO:0000256" key="1">
    <source>
        <dbReference type="SAM" id="MobiDB-lite"/>
    </source>
</evidence>
<protein>
    <submittedName>
        <fullName evidence="3">Uncharacterized protein</fullName>
    </submittedName>
</protein>
<dbReference type="PROSITE" id="PS51257">
    <property type="entry name" value="PROKAR_LIPOPROTEIN"/>
    <property type="match status" value="1"/>
</dbReference>
<evidence type="ECO:0000313" key="4">
    <source>
        <dbReference type="Proteomes" id="UP000236333"/>
    </source>
</evidence>
<dbReference type="Proteomes" id="UP000236333">
    <property type="component" value="Unassembled WGS sequence"/>
</dbReference>
<keyword evidence="2" id="KW-0732">Signal</keyword>
<feature type="signal peptide" evidence="2">
    <location>
        <begin position="1"/>
        <end position="31"/>
    </location>
</feature>
<proteinExistence type="predicted"/>
<dbReference type="EMBL" id="PGGS01000035">
    <property type="protein sequence ID" value="PNH11213.1"/>
    <property type="molecule type" value="Genomic_DNA"/>
</dbReference>
<feature type="region of interest" description="Disordered" evidence="1">
    <location>
        <begin position="237"/>
        <end position="277"/>
    </location>
</feature>
<accession>A0A2J8AFA5</accession>
<keyword evidence="4" id="KW-1185">Reference proteome</keyword>
<evidence type="ECO:0000313" key="3">
    <source>
        <dbReference type="EMBL" id="PNH11213.1"/>
    </source>
</evidence>
<reference evidence="3 4" key="1">
    <citation type="journal article" date="2017" name="Mol. Biol. Evol.">
        <title>The 4-celled Tetrabaena socialis nuclear genome reveals the essential components for genetic control of cell number at the origin of multicellularity in the volvocine lineage.</title>
        <authorList>
            <person name="Featherston J."/>
            <person name="Arakaki Y."/>
            <person name="Hanschen E.R."/>
            <person name="Ferris P.J."/>
            <person name="Michod R.E."/>
            <person name="Olson B.J.S.C."/>
            <person name="Nozaki H."/>
            <person name="Durand P.M."/>
        </authorList>
    </citation>
    <scope>NUCLEOTIDE SEQUENCE [LARGE SCALE GENOMIC DNA]</scope>
    <source>
        <strain evidence="3 4">NIES-571</strain>
    </source>
</reference>
<dbReference type="AlphaFoldDB" id="A0A2J8AFA5"/>
<name>A0A2J8AFA5_9CHLO</name>
<organism evidence="3 4">
    <name type="scientific">Tetrabaena socialis</name>
    <dbReference type="NCBI Taxonomy" id="47790"/>
    <lineage>
        <taxon>Eukaryota</taxon>
        <taxon>Viridiplantae</taxon>
        <taxon>Chlorophyta</taxon>
        <taxon>core chlorophytes</taxon>
        <taxon>Chlorophyceae</taxon>
        <taxon>CS clade</taxon>
        <taxon>Chlamydomonadales</taxon>
        <taxon>Tetrabaenaceae</taxon>
        <taxon>Tetrabaena</taxon>
    </lineage>
</organism>
<gene>
    <name evidence="3" type="ORF">TSOC_001973</name>
</gene>
<comment type="caution">
    <text evidence="3">The sequence shown here is derived from an EMBL/GenBank/DDBJ whole genome shotgun (WGS) entry which is preliminary data.</text>
</comment>
<evidence type="ECO:0000256" key="2">
    <source>
        <dbReference type="SAM" id="SignalP"/>
    </source>
</evidence>
<sequence length="277" mass="28506">MPPERASILRSAMPNVLAALLLVSSCCQAAARSADRPAARFGVDVDVAASSVVANECAFAPYSSSDGAVVMLEGELQAQSGFRARPTPSAPSAEARPKDTQPPWSGTVALGQLCTPNSSCPQTWNSIRNMTILLGQVLQLGALHTVGQQAGVHSRGGVLPERPPNPATGDQRGLSGGSHAQQEEAQLDAPGCNSAVQPGGPRRQPAPEAQSSEPQIRIAACTLRVLAILASRPGGDRFSMYANGASTPSTGAPPAAPRSPHKSVSPNVQCNPPVKSM</sequence>